<feature type="domain" description="PA14" evidence="2">
    <location>
        <begin position="166"/>
        <end position="330"/>
    </location>
</feature>
<sequence>MRRCSFQIYTDCTTAAAPDGSSGREWCWLEAQLQGKGAQDWNYCTPVIDYDAVRRRTREAFIEKAEVVKKLITKLNLESDRLEAEKKIFERVCGKEHEAVGEQIRKIEELVTTASRSLNQITKLGVKIDKIKDETSAVEGQISAAKTTGAADAENCSNLSGYKDEAIATGLLAKYYDTASFEGSRVEKNDLNVNLDLNAQDPVEGVNHAQYSVRYDGFIKAPVSGLFHFDVETSGGARLFVGHKPVLHVNMPAGSEAEAEGEKPIKMSAPTETSAPTASGSSSMVSGKFYPFRLEAFHTNHLSFYDSDHAYFRLYWSSEDIEKTVIPPEYFYTAIPEGGSLGFIQENNESHIQRSLREAIRATCDPKFEDCTSSSFDTVVSLTPKDAFPGLEFDNERSFGWEHPVESSLLVTEPWNDLNMASQQHELYGVEMPRGNAFQLAVPQAGSFHVAAVLGFPCGAKQDETRVMNLQVNGAELINNLQARCGRTYIVSSVSRLLDHSS</sequence>
<dbReference type="InterPro" id="IPR037524">
    <property type="entry name" value="PA14/GLEYA"/>
</dbReference>
<dbReference type="PhylomeDB" id="A0A0G4HP46"/>
<gene>
    <name evidence="3" type="ORF">Cvel_1217</name>
</gene>
<dbReference type="InterPro" id="IPR011658">
    <property type="entry name" value="PA14_dom"/>
</dbReference>
<evidence type="ECO:0000313" key="3">
    <source>
        <dbReference type="EMBL" id="CEM45953.1"/>
    </source>
</evidence>
<organism evidence="3">
    <name type="scientific">Chromera velia CCMP2878</name>
    <dbReference type="NCBI Taxonomy" id="1169474"/>
    <lineage>
        <taxon>Eukaryota</taxon>
        <taxon>Sar</taxon>
        <taxon>Alveolata</taxon>
        <taxon>Colpodellida</taxon>
        <taxon>Chromeraceae</taxon>
        <taxon>Chromera</taxon>
    </lineage>
</organism>
<dbReference type="AlphaFoldDB" id="A0A0G4HP46"/>
<dbReference type="PROSITE" id="PS51820">
    <property type="entry name" value="PA14"/>
    <property type="match status" value="1"/>
</dbReference>
<keyword evidence="1" id="KW-0175">Coiled coil</keyword>
<dbReference type="EMBL" id="CDMZ01003324">
    <property type="protein sequence ID" value="CEM45953.1"/>
    <property type="molecule type" value="Genomic_DNA"/>
</dbReference>
<dbReference type="VEuPathDB" id="CryptoDB:Cvel_1217"/>
<dbReference type="SMART" id="SM00758">
    <property type="entry name" value="PA14"/>
    <property type="match status" value="1"/>
</dbReference>
<evidence type="ECO:0000259" key="2">
    <source>
        <dbReference type="PROSITE" id="PS51820"/>
    </source>
</evidence>
<name>A0A0G4HP46_9ALVE</name>
<evidence type="ECO:0000256" key="1">
    <source>
        <dbReference type="SAM" id="Coils"/>
    </source>
</evidence>
<dbReference type="Pfam" id="PF07691">
    <property type="entry name" value="PA14"/>
    <property type="match status" value="1"/>
</dbReference>
<proteinExistence type="predicted"/>
<accession>A0A0G4HP46</accession>
<protein>
    <recommendedName>
        <fullName evidence="2">PA14 domain-containing protein</fullName>
    </recommendedName>
</protein>
<dbReference type="SUPFAM" id="SSF56988">
    <property type="entry name" value="Anthrax protective antigen"/>
    <property type="match status" value="1"/>
</dbReference>
<reference evidence="3" key="1">
    <citation type="submission" date="2014-11" db="EMBL/GenBank/DDBJ databases">
        <authorList>
            <person name="Otto D Thomas"/>
            <person name="Naeem Raeece"/>
        </authorList>
    </citation>
    <scope>NUCLEOTIDE SEQUENCE</scope>
</reference>
<dbReference type="Gene3D" id="3.90.182.10">
    <property type="entry name" value="Toxin - Anthrax Protective Antigen,domain 1"/>
    <property type="match status" value="1"/>
</dbReference>
<feature type="coiled-coil region" evidence="1">
    <location>
        <begin position="65"/>
        <end position="92"/>
    </location>
</feature>